<comment type="caution">
    <text evidence="2">The sequence shown here is derived from an EMBL/GenBank/DDBJ whole genome shotgun (WGS) entry which is preliminary data.</text>
</comment>
<feature type="transmembrane region" description="Helical" evidence="1">
    <location>
        <begin position="119"/>
        <end position="138"/>
    </location>
</feature>
<keyword evidence="3" id="KW-1185">Reference proteome</keyword>
<dbReference type="EMBL" id="JALAAR010000003">
    <property type="protein sequence ID" value="MEH8016423.1"/>
    <property type="molecule type" value="Genomic_DNA"/>
</dbReference>
<gene>
    <name evidence="2" type="ORF">MN202_04215</name>
</gene>
<reference evidence="2 3" key="1">
    <citation type="journal article" date="2023" name="Ecotoxicol. Environ. Saf.">
        <title>Mercury remediation potential of mercury-resistant strain Rheinheimera metallidurans sp. nov. isolated from a municipal waste dumping site.</title>
        <authorList>
            <person name="Yadav V."/>
            <person name="Manjhi A."/>
            <person name="Vadakedath N."/>
        </authorList>
    </citation>
    <scope>NUCLEOTIDE SEQUENCE [LARGE SCALE GENOMIC DNA]</scope>
    <source>
        <strain evidence="2 3">E-49</strain>
    </source>
</reference>
<evidence type="ECO:0000313" key="2">
    <source>
        <dbReference type="EMBL" id="MEH8016423.1"/>
    </source>
</evidence>
<organism evidence="2 3">
    <name type="scientific">Rheinheimera muenzenbergensis</name>
    <dbReference type="NCBI Taxonomy" id="1193628"/>
    <lineage>
        <taxon>Bacteria</taxon>
        <taxon>Pseudomonadati</taxon>
        <taxon>Pseudomonadota</taxon>
        <taxon>Gammaproteobacteria</taxon>
        <taxon>Chromatiales</taxon>
        <taxon>Chromatiaceae</taxon>
        <taxon>Rheinheimera</taxon>
    </lineage>
</organism>
<protein>
    <submittedName>
        <fullName evidence="2">Uncharacterized protein</fullName>
    </submittedName>
</protein>
<evidence type="ECO:0000313" key="3">
    <source>
        <dbReference type="Proteomes" id="UP001375382"/>
    </source>
</evidence>
<feature type="transmembrane region" description="Helical" evidence="1">
    <location>
        <begin position="12"/>
        <end position="33"/>
    </location>
</feature>
<evidence type="ECO:0000256" key="1">
    <source>
        <dbReference type="SAM" id="Phobius"/>
    </source>
</evidence>
<keyword evidence="1" id="KW-0472">Membrane</keyword>
<keyword evidence="1" id="KW-0812">Transmembrane</keyword>
<keyword evidence="1" id="KW-1133">Transmembrane helix</keyword>
<dbReference type="RefSeq" id="WP_335734843.1">
    <property type="nucleotide sequence ID" value="NZ_JALAAR010000003.1"/>
</dbReference>
<sequence>MTANLAIFVIRSLISLLVGGAHLYFVILCFAYINSINPLPEWLSASANWRDSALLIMSVADLVLHLLLALPAAAALLYLQGEQRHYHLGLIVLPILVLGLHSLWRLVELRDELSLTYLSYINTLIPSVALAIVGLLAIKHFSHIKAHIASTPQ</sequence>
<feature type="transmembrane region" description="Helical" evidence="1">
    <location>
        <begin position="53"/>
        <end position="79"/>
    </location>
</feature>
<name>A0ABU8C3D0_9GAMM</name>
<proteinExistence type="predicted"/>
<accession>A0ABU8C3D0</accession>
<feature type="transmembrane region" description="Helical" evidence="1">
    <location>
        <begin position="86"/>
        <end position="107"/>
    </location>
</feature>
<dbReference type="Proteomes" id="UP001375382">
    <property type="component" value="Unassembled WGS sequence"/>
</dbReference>